<dbReference type="PRINTS" id="PR00263">
    <property type="entry name" value="HBGFFGF"/>
</dbReference>
<reference evidence="6" key="1">
    <citation type="journal article" date="2021" name="Evol. Appl.">
        <title>The genome of the Pyrenean desman and the effects of bottlenecks and inbreeding on the genomic landscape of an endangered species.</title>
        <authorList>
            <person name="Escoda L."/>
            <person name="Castresana J."/>
        </authorList>
    </citation>
    <scope>NUCLEOTIDE SEQUENCE</scope>
    <source>
        <strain evidence="6">IBE-C5619</strain>
    </source>
</reference>
<dbReference type="CDD" id="cd23317">
    <property type="entry name" value="beta-trefoil_FGF5"/>
    <property type="match status" value="1"/>
</dbReference>
<feature type="transmembrane region" description="Helical" evidence="5">
    <location>
        <begin position="378"/>
        <end position="402"/>
    </location>
</feature>
<keyword evidence="5" id="KW-1133">Transmembrane helix</keyword>
<dbReference type="EMBL" id="JAGFMF010011712">
    <property type="protein sequence ID" value="KAG8515173.1"/>
    <property type="molecule type" value="Genomic_DNA"/>
</dbReference>
<evidence type="ECO:0000256" key="5">
    <source>
        <dbReference type="SAM" id="Phobius"/>
    </source>
</evidence>
<protein>
    <recommendedName>
        <fullName evidence="3">Fibroblast growth factor</fullName>
        <shortName evidence="3">FGF</shortName>
    </recommendedName>
</protein>
<dbReference type="AlphaFoldDB" id="A0A8J6A7E8"/>
<feature type="compositionally biased region" description="Basic residues" evidence="4">
    <location>
        <begin position="184"/>
        <end position="196"/>
    </location>
</feature>
<evidence type="ECO:0000256" key="2">
    <source>
        <dbReference type="ARBA" id="ARBA00023030"/>
    </source>
</evidence>
<comment type="similarity">
    <text evidence="1 3">Belongs to the heparin-binding growth factors family.</text>
</comment>
<evidence type="ECO:0000313" key="7">
    <source>
        <dbReference type="Proteomes" id="UP000700334"/>
    </source>
</evidence>
<feature type="compositionally biased region" description="Basic residues" evidence="4">
    <location>
        <begin position="41"/>
        <end position="53"/>
    </location>
</feature>
<dbReference type="InterPro" id="IPR008996">
    <property type="entry name" value="IL1/FGF"/>
</dbReference>
<feature type="region of interest" description="Disordered" evidence="4">
    <location>
        <begin position="244"/>
        <end position="302"/>
    </location>
</feature>
<evidence type="ECO:0000256" key="4">
    <source>
        <dbReference type="SAM" id="MobiDB-lite"/>
    </source>
</evidence>
<feature type="compositionally biased region" description="Low complexity" evidence="4">
    <location>
        <begin position="259"/>
        <end position="298"/>
    </location>
</feature>
<dbReference type="SMART" id="SM00442">
    <property type="entry name" value="FGF"/>
    <property type="match status" value="1"/>
</dbReference>
<feature type="transmembrane region" description="Helical" evidence="5">
    <location>
        <begin position="221"/>
        <end position="240"/>
    </location>
</feature>
<dbReference type="Pfam" id="PF00167">
    <property type="entry name" value="FGF"/>
    <property type="match status" value="2"/>
</dbReference>
<evidence type="ECO:0000313" key="6">
    <source>
        <dbReference type="EMBL" id="KAG8515173.1"/>
    </source>
</evidence>
<dbReference type="PANTHER" id="PTHR11486">
    <property type="entry name" value="FIBROBLAST GROWTH FACTOR"/>
    <property type="match status" value="1"/>
</dbReference>
<keyword evidence="5" id="KW-0472">Membrane</keyword>
<evidence type="ECO:0000256" key="1">
    <source>
        <dbReference type="ARBA" id="ARBA00007936"/>
    </source>
</evidence>
<dbReference type="SUPFAM" id="SSF50353">
    <property type="entry name" value="Cytokine"/>
    <property type="match status" value="1"/>
</dbReference>
<feature type="compositionally biased region" description="Polar residues" evidence="4">
    <location>
        <begin position="25"/>
        <end position="40"/>
    </location>
</feature>
<dbReference type="Proteomes" id="UP000700334">
    <property type="component" value="Unassembled WGS sequence"/>
</dbReference>
<name>A0A8J6A7E8_GALPY</name>
<dbReference type="OrthoDB" id="9947297at2759"/>
<comment type="caution">
    <text evidence="6">The sequence shown here is derived from an EMBL/GenBank/DDBJ whole genome shotgun (WGS) entry which is preliminary data.</text>
</comment>
<keyword evidence="7" id="KW-1185">Reference proteome</keyword>
<keyword evidence="5" id="KW-0812">Transmembrane</keyword>
<feature type="region of interest" description="Disordered" evidence="4">
    <location>
        <begin position="1"/>
        <end position="74"/>
    </location>
</feature>
<feature type="non-terminal residue" evidence="6">
    <location>
        <position position="1"/>
    </location>
</feature>
<feature type="region of interest" description="Disordered" evidence="4">
    <location>
        <begin position="183"/>
        <end position="206"/>
    </location>
</feature>
<evidence type="ECO:0000256" key="3">
    <source>
        <dbReference type="RuleBase" id="RU049442"/>
    </source>
</evidence>
<accession>A0A8J6A7E8</accession>
<dbReference type="InterPro" id="IPR002209">
    <property type="entry name" value="Fibroblast_GF_fam"/>
</dbReference>
<organism evidence="6 7">
    <name type="scientific">Galemys pyrenaicus</name>
    <name type="common">Iberian desman</name>
    <name type="synonym">Pyrenean desman</name>
    <dbReference type="NCBI Taxonomy" id="202257"/>
    <lineage>
        <taxon>Eukaryota</taxon>
        <taxon>Metazoa</taxon>
        <taxon>Chordata</taxon>
        <taxon>Craniata</taxon>
        <taxon>Vertebrata</taxon>
        <taxon>Euteleostomi</taxon>
        <taxon>Mammalia</taxon>
        <taxon>Eutheria</taxon>
        <taxon>Laurasiatheria</taxon>
        <taxon>Eulipotyphla</taxon>
        <taxon>Talpidae</taxon>
        <taxon>Galemys</taxon>
    </lineage>
</organism>
<sequence length="528" mass="58348">GHAQVGAPELDTSLYGRRHEDASIDQPTAPTNASSSGRTGHQQRKREREKKQPRGYQAQALLPDLVSGPEKPRNQEVLRGQRLLKPRATLKRWTRRVSRPDPEGGIPGGRDLRAGVCRTEEKEPGNGVLGKHECQRASGGLNCLRRTEFRAALALITGWPCGASGRLPPRTGRRVHKAAGYVHPVRRGGQRQRHAAARGLQSPEPALQDALRTPAAGRMSLSFFLLLLLSHLILSAWAHGEKRLAPKGLPGPAATSRYPGGASSSRSSSSTTSSSSSPASSSPAASQGSQGSGLEQSSFQWSPSGRRTGSLYCRVGIGFHLQIYPDGKVNGSHEANMLSILEIFAVSQGIVGIRGVFSNKFLAMSKKGKLHASRMEESRVNGILVCFLIVQDLIFITCLKYYHYLSFFFLFRQAKFTDDCKFRERFQENSYNTYASAIHRTEKTGREWYVALNKRGKAKRGCSPRVKPQHISTHFLPRFKQSEQPELSFTVTIPEKKKPPNPIKPKVPLSAPRKSPNTVKYRLKFRFG</sequence>
<dbReference type="Gene3D" id="2.80.10.50">
    <property type="match status" value="2"/>
</dbReference>
<proteinExistence type="inferred from homology"/>
<dbReference type="GO" id="GO:0008083">
    <property type="term" value="F:growth factor activity"/>
    <property type="evidence" value="ECO:0007669"/>
    <property type="project" value="UniProtKB-KW"/>
</dbReference>
<gene>
    <name evidence="6" type="ORF">J0S82_008527</name>
</gene>
<feature type="region of interest" description="Disordered" evidence="4">
    <location>
        <begin position="494"/>
        <end position="515"/>
    </location>
</feature>
<keyword evidence="2" id="KW-0339">Growth factor</keyword>